<accession>A0ABQ7WNT9</accession>
<comment type="caution">
    <text evidence="1">The sequence shown here is derived from an EMBL/GenBank/DDBJ whole genome shotgun (WGS) entry which is preliminary data.</text>
</comment>
<protein>
    <submittedName>
        <fullName evidence="1">Uncharacterized protein</fullName>
    </submittedName>
</protein>
<reference evidence="1 2" key="1">
    <citation type="journal article" date="2021" name="bioRxiv">
        <title>Chromosome-scale and haplotype-resolved genome assembly of a tetraploid potato cultivar.</title>
        <authorList>
            <person name="Sun H."/>
            <person name="Jiao W.-B."/>
            <person name="Krause K."/>
            <person name="Campoy J.A."/>
            <person name="Goel M."/>
            <person name="Folz-Donahue K."/>
            <person name="Kukat C."/>
            <person name="Huettel B."/>
            <person name="Schneeberger K."/>
        </authorList>
    </citation>
    <scope>NUCLEOTIDE SEQUENCE [LARGE SCALE GENOMIC DNA]</scope>
    <source>
        <strain evidence="1">SolTubOtavaFocal</strain>
        <tissue evidence="1">Leaves</tissue>
    </source>
</reference>
<gene>
    <name evidence="1" type="ORF">KY290_002001</name>
</gene>
<evidence type="ECO:0000313" key="1">
    <source>
        <dbReference type="EMBL" id="KAH0782403.1"/>
    </source>
</evidence>
<proteinExistence type="predicted"/>
<dbReference type="EMBL" id="JAIVGD010000001">
    <property type="protein sequence ID" value="KAH0782403.1"/>
    <property type="molecule type" value="Genomic_DNA"/>
</dbReference>
<evidence type="ECO:0000313" key="2">
    <source>
        <dbReference type="Proteomes" id="UP000826656"/>
    </source>
</evidence>
<name>A0ABQ7WNT9_SOLTU</name>
<sequence length="153" mass="16853">MNRQMPVNLSKDQYEQLLNLLGTLQAGHETNNPGSMLNSAMNLADSGALHHMTYNKTTFKTIQTLPYPFLITLPNGYKFIAWPHNSKGMGPSLKSPLELGRAKNGLYFLSLKCRNCFPPSDGNTISDVTTCFSNSQPISSLVNCEHLVGVFTS</sequence>
<keyword evidence="2" id="KW-1185">Reference proteome</keyword>
<organism evidence="1 2">
    <name type="scientific">Solanum tuberosum</name>
    <name type="common">Potato</name>
    <dbReference type="NCBI Taxonomy" id="4113"/>
    <lineage>
        <taxon>Eukaryota</taxon>
        <taxon>Viridiplantae</taxon>
        <taxon>Streptophyta</taxon>
        <taxon>Embryophyta</taxon>
        <taxon>Tracheophyta</taxon>
        <taxon>Spermatophyta</taxon>
        <taxon>Magnoliopsida</taxon>
        <taxon>eudicotyledons</taxon>
        <taxon>Gunneridae</taxon>
        <taxon>Pentapetalae</taxon>
        <taxon>asterids</taxon>
        <taxon>lamiids</taxon>
        <taxon>Solanales</taxon>
        <taxon>Solanaceae</taxon>
        <taxon>Solanoideae</taxon>
        <taxon>Solaneae</taxon>
        <taxon>Solanum</taxon>
    </lineage>
</organism>
<dbReference type="Proteomes" id="UP000826656">
    <property type="component" value="Unassembled WGS sequence"/>
</dbReference>